<proteinExistence type="predicted"/>
<name>A0A1S2N145_9MICC</name>
<evidence type="ECO:0000256" key="1">
    <source>
        <dbReference type="SAM" id="Phobius"/>
    </source>
</evidence>
<sequence length="98" mass="10163">MEMLSLIANLLPVTIAGLVLGAGMPALFALAMRISAGSTETRPDGTVVQTAPASPVLRAVSTAIFVLIAAIILLGILWIAKDFIYHTTGFDLLGAAKK</sequence>
<reference evidence="2 3" key="1">
    <citation type="submission" date="2016-10" db="EMBL/GenBank/DDBJ databases">
        <title>Draft genome sequence of strain LCT isolated from the Shenzhou X spacecraft of China.</title>
        <authorList>
            <person name="Huang B."/>
        </authorList>
    </citation>
    <scope>NUCLEOTIDE SEQUENCE [LARGE SCALE GENOMIC DNA]</scope>
    <source>
        <strain evidence="2 3">LCT-H5</strain>
    </source>
</reference>
<dbReference type="RefSeq" id="WP_075514652.1">
    <property type="nucleotide sequence ID" value="NZ_MODZ01000005.1"/>
</dbReference>
<dbReference type="Proteomes" id="UP000179540">
    <property type="component" value="Unassembled WGS sequence"/>
</dbReference>
<dbReference type="OrthoDB" id="4829747at2"/>
<gene>
    <name evidence="2" type="ORF">BK826_04940</name>
</gene>
<feature type="transmembrane region" description="Helical" evidence="1">
    <location>
        <begin position="57"/>
        <end position="80"/>
    </location>
</feature>
<evidence type="ECO:0000313" key="2">
    <source>
        <dbReference type="EMBL" id="OIJ36043.1"/>
    </source>
</evidence>
<dbReference type="AlphaFoldDB" id="A0A1S2N145"/>
<comment type="caution">
    <text evidence="2">The sequence shown here is derived from an EMBL/GenBank/DDBJ whole genome shotgun (WGS) entry which is preliminary data.</text>
</comment>
<dbReference type="EMBL" id="MODZ01000005">
    <property type="protein sequence ID" value="OIJ36043.1"/>
    <property type="molecule type" value="Genomic_DNA"/>
</dbReference>
<accession>A0A1S2N145</accession>
<keyword evidence="1" id="KW-1133">Transmembrane helix</keyword>
<keyword evidence="1" id="KW-0472">Membrane</keyword>
<organism evidence="2 3">
    <name type="scientific">Rothia kristinae</name>
    <dbReference type="NCBI Taxonomy" id="37923"/>
    <lineage>
        <taxon>Bacteria</taxon>
        <taxon>Bacillati</taxon>
        <taxon>Actinomycetota</taxon>
        <taxon>Actinomycetes</taxon>
        <taxon>Micrococcales</taxon>
        <taxon>Micrococcaceae</taxon>
        <taxon>Rothia</taxon>
    </lineage>
</organism>
<evidence type="ECO:0000313" key="3">
    <source>
        <dbReference type="Proteomes" id="UP000179540"/>
    </source>
</evidence>
<keyword evidence="1" id="KW-0812">Transmembrane</keyword>
<protein>
    <submittedName>
        <fullName evidence="2">Uncharacterized protein</fullName>
    </submittedName>
</protein>